<feature type="compositionally biased region" description="Low complexity" evidence="5">
    <location>
        <begin position="304"/>
        <end position="322"/>
    </location>
</feature>
<evidence type="ECO:0000313" key="9">
    <source>
        <dbReference type="Proteomes" id="UP000249377"/>
    </source>
</evidence>
<feature type="transmembrane region" description="Helical" evidence="6">
    <location>
        <begin position="134"/>
        <end position="153"/>
    </location>
</feature>
<dbReference type="PANTHER" id="PTHR37422:SF13">
    <property type="entry name" value="LIPOPOLYSACCHARIDE BIOSYNTHESIS PROTEIN PA4999-RELATED"/>
    <property type="match status" value="1"/>
</dbReference>
<comment type="caution">
    <text evidence="8">The sequence shown here is derived from an EMBL/GenBank/DDBJ whole genome shotgun (WGS) entry which is preliminary data.</text>
</comment>
<dbReference type="EMBL" id="QLYR01000001">
    <property type="protein sequence ID" value="RAQ30668.1"/>
    <property type="molecule type" value="Genomic_DNA"/>
</dbReference>
<feature type="region of interest" description="Disordered" evidence="5">
    <location>
        <begin position="303"/>
        <end position="347"/>
    </location>
</feature>
<accession>A0A328UGK7</accession>
<dbReference type="InterPro" id="IPR007016">
    <property type="entry name" value="O-antigen_ligase-rel_domated"/>
</dbReference>
<protein>
    <recommendedName>
        <fullName evidence="7">O-antigen ligase-related domain-containing protein</fullName>
    </recommendedName>
</protein>
<keyword evidence="3 6" id="KW-1133">Transmembrane helix</keyword>
<feature type="transmembrane region" description="Helical" evidence="6">
    <location>
        <begin position="173"/>
        <end position="193"/>
    </location>
</feature>
<evidence type="ECO:0000256" key="1">
    <source>
        <dbReference type="ARBA" id="ARBA00004141"/>
    </source>
</evidence>
<keyword evidence="4 6" id="KW-0472">Membrane</keyword>
<feature type="transmembrane region" description="Helical" evidence="6">
    <location>
        <begin position="444"/>
        <end position="467"/>
    </location>
</feature>
<proteinExistence type="predicted"/>
<keyword evidence="2 6" id="KW-0812">Transmembrane</keyword>
<feature type="transmembrane region" description="Helical" evidence="6">
    <location>
        <begin position="71"/>
        <end position="89"/>
    </location>
</feature>
<dbReference type="Proteomes" id="UP000249377">
    <property type="component" value="Unassembled WGS sequence"/>
</dbReference>
<dbReference type="RefSeq" id="WP_112331863.1">
    <property type="nucleotide sequence ID" value="NZ_QLYR01000001.1"/>
</dbReference>
<feature type="domain" description="O-antigen ligase-related" evidence="7">
    <location>
        <begin position="224"/>
        <end position="421"/>
    </location>
</feature>
<evidence type="ECO:0000256" key="5">
    <source>
        <dbReference type="SAM" id="MobiDB-lite"/>
    </source>
</evidence>
<reference evidence="8 9" key="1">
    <citation type="submission" date="2018-06" db="EMBL/GenBank/DDBJ databases">
        <title>Noncontiguous genome sequence of Ruminococcaceae bacterium ASD2818.</title>
        <authorList>
            <person name="Chaplin A.V."/>
            <person name="Sokolova S.R."/>
            <person name="Kochetkova T.O."/>
            <person name="Goltsov A.Y."/>
            <person name="Trofimov D.Y."/>
            <person name="Efimov B.A."/>
        </authorList>
    </citation>
    <scope>NUCLEOTIDE SEQUENCE [LARGE SCALE GENOMIC DNA]</scope>
    <source>
        <strain evidence="8 9">ASD2818</strain>
    </source>
</reference>
<gene>
    <name evidence="8" type="ORF">DPQ25_04065</name>
</gene>
<feature type="transmembrane region" description="Helical" evidence="6">
    <location>
        <begin position="95"/>
        <end position="113"/>
    </location>
</feature>
<comment type="subcellular location">
    <subcellularLocation>
        <location evidence="1">Membrane</location>
        <topology evidence="1">Multi-pass membrane protein</topology>
    </subcellularLocation>
</comment>
<feature type="transmembrane region" description="Helical" evidence="6">
    <location>
        <begin position="232"/>
        <end position="252"/>
    </location>
</feature>
<dbReference type="Pfam" id="PF04932">
    <property type="entry name" value="Wzy_C"/>
    <property type="match status" value="1"/>
</dbReference>
<dbReference type="AlphaFoldDB" id="A0A328UGK7"/>
<evidence type="ECO:0000259" key="7">
    <source>
        <dbReference type="Pfam" id="PF04932"/>
    </source>
</evidence>
<sequence>MENQSRSFVQGLKKLLLTPANVALALVTLQVLQAAEPFYQFFVKLNFLVLAWGGLCFLYDLVTRRTALRTRYTLLFLLYLVLYAAGMFLNRENNLVGNFKIFAYAGLYLFVFYPGGGRTEQERTGELLRYNGAVLILSFLFSIASLGMFFLQIGYVTPEGILQGFQSPVLWGIYRNPNTGGMIAVLSVIMVFLDGTLRRRRRGRLPRVLVVFYVCSLLVQYMYLLLCNSRGSLVSGLAVLFFAGAYRFYFYFRKKFRRAACPALCLALCLAACVTVGAYAGGSLVKHGLSYIPVAVEELKAGGEEAPASEAPSEQPETAPQQEAEDSSAEASSKPEETHVTVDREKEDGDVSTGRFLIWEAGLKALEEKPLLGWGADNIGIAKQAAYPELADSKHITTTNMHNGFLQILVANGILGFLPFFIAFILLWKDVAAGLFLRRKGDTAYLLMAVAAGVVVVCSMVENFILLNLSVMSVTLWFYLGQLAAVRAEDQPGPGFLSVLHPFSRHGKKVK</sequence>
<evidence type="ECO:0000256" key="3">
    <source>
        <dbReference type="ARBA" id="ARBA00022989"/>
    </source>
</evidence>
<evidence type="ECO:0000256" key="6">
    <source>
        <dbReference type="SAM" id="Phobius"/>
    </source>
</evidence>
<feature type="transmembrane region" description="Helical" evidence="6">
    <location>
        <begin position="259"/>
        <end position="280"/>
    </location>
</feature>
<name>A0A328UGK7_9FIRM</name>
<feature type="transmembrane region" description="Helical" evidence="6">
    <location>
        <begin position="205"/>
        <end position="226"/>
    </location>
</feature>
<evidence type="ECO:0000256" key="2">
    <source>
        <dbReference type="ARBA" id="ARBA00022692"/>
    </source>
</evidence>
<evidence type="ECO:0000313" key="8">
    <source>
        <dbReference type="EMBL" id="RAQ30668.1"/>
    </source>
</evidence>
<keyword evidence="9" id="KW-1185">Reference proteome</keyword>
<dbReference type="InterPro" id="IPR051533">
    <property type="entry name" value="WaaL-like"/>
</dbReference>
<feature type="compositionally biased region" description="Basic and acidic residues" evidence="5">
    <location>
        <begin position="333"/>
        <end position="347"/>
    </location>
</feature>
<organism evidence="8 9">
    <name type="scientific">Hydrogeniiclostridium mannosilyticum</name>
    <dbReference type="NCBI Taxonomy" id="2764322"/>
    <lineage>
        <taxon>Bacteria</taxon>
        <taxon>Bacillati</taxon>
        <taxon>Bacillota</taxon>
        <taxon>Clostridia</taxon>
        <taxon>Eubacteriales</taxon>
        <taxon>Acutalibacteraceae</taxon>
        <taxon>Hydrogeniiclostridium</taxon>
    </lineage>
</organism>
<dbReference type="PANTHER" id="PTHR37422">
    <property type="entry name" value="TEICHURONIC ACID BIOSYNTHESIS PROTEIN TUAE"/>
    <property type="match status" value="1"/>
</dbReference>
<dbReference type="GO" id="GO:0016020">
    <property type="term" value="C:membrane"/>
    <property type="evidence" value="ECO:0007669"/>
    <property type="project" value="UniProtKB-SubCell"/>
</dbReference>
<feature type="transmembrane region" description="Helical" evidence="6">
    <location>
        <begin position="38"/>
        <end position="59"/>
    </location>
</feature>
<feature type="transmembrane region" description="Helical" evidence="6">
    <location>
        <begin position="405"/>
        <end position="428"/>
    </location>
</feature>
<evidence type="ECO:0000256" key="4">
    <source>
        <dbReference type="ARBA" id="ARBA00023136"/>
    </source>
</evidence>